<dbReference type="FunFam" id="3.30.565.10:FF:000005">
    <property type="entry name" value="Heat shock protein 90"/>
    <property type="match status" value="1"/>
</dbReference>
<feature type="non-terminal residue" evidence="7">
    <location>
        <position position="304"/>
    </location>
</feature>
<dbReference type="PRINTS" id="PR00775">
    <property type="entry name" value="HEATSHOCK90"/>
</dbReference>
<evidence type="ECO:0000256" key="2">
    <source>
        <dbReference type="ARBA" id="ARBA00022741"/>
    </source>
</evidence>
<evidence type="ECO:0000256" key="5">
    <source>
        <dbReference type="SAM" id="MobiDB-lite"/>
    </source>
</evidence>
<gene>
    <name evidence="7" type="ORF">BJ554DRAFT_4622</name>
</gene>
<keyword evidence="2" id="KW-0547">Nucleotide-binding</keyword>
<dbReference type="SUPFAM" id="SSF54211">
    <property type="entry name" value="Ribosomal protein S5 domain 2-like"/>
    <property type="match status" value="1"/>
</dbReference>
<evidence type="ECO:0000256" key="4">
    <source>
        <dbReference type="ARBA" id="ARBA00023186"/>
    </source>
</evidence>
<dbReference type="GO" id="GO:0051082">
    <property type="term" value="F:unfolded protein binding"/>
    <property type="evidence" value="ECO:0007669"/>
    <property type="project" value="InterPro"/>
</dbReference>
<dbReference type="SUPFAM" id="SSF55874">
    <property type="entry name" value="ATPase domain of HSP90 chaperone/DNA topoisomerase II/histidine kinase"/>
    <property type="match status" value="1"/>
</dbReference>
<evidence type="ECO:0000313" key="7">
    <source>
        <dbReference type="EMBL" id="KAG5462563.1"/>
    </source>
</evidence>
<evidence type="ECO:0000313" key="8">
    <source>
        <dbReference type="Proteomes" id="UP000673691"/>
    </source>
</evidence>
<evidence type="ECO:0000256" key="3">
    <source>
        <dbReference type="ARBA" id="ARBA00022840"/>
    </source>
</evidence>
<dbReference type="InterPro" id="IPR003594">
    <property type="entry name" value="HATPase_dom"/>
</dbReference>
<feature type="compositionally biased region" description="Basic and acidic residues" evidence="5">
    <location>
        <begin position="220"/>
        <end position="232"/>
    </location>
</feature>
<proteinExistence type="inferred from homology"/>
<keyword evidence="4" id="KW-0143">Chaperone</keyword>
<comment type="caution">
    <text evidence="7">The sequence shown here is derived from an EMBL/GenBank/DDBJ whole genome shotgun (WGS) entry which is preliminary data.</text>
</comment>
<keyword evidence="3" id="KW-0067">ATP-binding</keyword>
<dbReference type="InterPro" id="IPR036890">
    <property type="entry name" value="HATPase_C_sf"/>
</dbReference>
<dbReference type="EMBL" id="JAEFCI010001972">
    <property type="protein sequence ID" value="KAG5462563.1"/>
    <property type="molecule type" value="Genomic_DNA"/>
</dbReference>
<name>A0A8H8DLC1_9FUNG</name>
<dbReference type="Pfam" id="PF13589">
    <property type="entry name" value="HATPase_c_3"/>
    <property type="match status" value="1"/>
</dbReference>
<dbReference type="PANTHER" id="PTHR11528">
    <property type="entry name" value="HEAT SHOCK PROTEIN 90 FAMILY MEMBER"/>
    <property type="match status" value="1"/>
</dbReference>
<dbReference type="OrthoDB" id="28737at2759"/>
<evidence type="ECO:0000256" key="1">
    <source>
        <dbReference type="ARBA" id="ARBA00008239"/>
    </source>
</evidence>
<dbReference type="GO" id="GO:0005524">
    <property type="term" value="F:ATP binding"/>
    <property type="evidence" value="ECO:0007669"/>
    <property type="project" value="UniProtKB-KW"/>
</dbReference>
<dbReference type="Gene3D" id="3.30.230.80">
    <property type="match status" value="1"/>
</dbReference>
<sequence>MKTKPEKKIQERVHSLYKTKEIFLRELISNASDALDKIRFLALTDNEALATNSELEITVKADKANRILVIRDTGVGMTKKELKENLGTIAKSGTSEFLSHLEKGGRQSDVGLIGEFGVGFYSIFLVADRAVVVTKHNNDTQYIWESSDVNDFTIAKDPRGNTIKRGTEITLHVKEDAVDFLEEDTLRKLIKKYSQFINFPIRLWATKTEVVEEEDEENDPKEPAKEDEKPDADVEDVDEENEEKPKKKTKQVTREDWELMNGQKAIWLRDPKEITEAEYTEFYKAFTKDVDAPITHSHFKAEGD</sequence>
<accession>A0A8H8DLC1</accession>
<feature type="domain" description="Histidine kinase/HSP90-like ATPase" evidence="6">
    <location>
        <begin position="19"/>
        <end position="177"/>
    </location>
</feature>
<dbReference type="Gene3D" id="3.30.565.10">
    <property type="entry name" value="Histidine kinase-like ATPase, C-terminal domain"/>
    <property type="match status" value="1"/>
</dbReference>
<feature type="region of interest" description="Disordered" evidence="5">
    <location>
        <begin position="211"/>
        <end position="255"/>
    </location>
</feature>
<keyword evidence="8" id="KW-1185">Reference proteome</keyword>
<protein>
    <submittedName>
        <fullName evidence="7">Heat shock protein 82</fullName>
    </submittedName>
</protein>
<evidence type="ECO:0000259" key="6">
    <source>
        <dbReference type="SMART" id="SM00387"/>
    </source>
</evidence>
<organism evidence="7 8">
    <name type="scientific">Olpidium bornovanus</name>
    <dbReference type="NCBI Taxonomy" id="278681"/>
    <lineage>
        <taxon>Eukaryota</taxon>
        <taxon>Fungi</taxon>
        <taxon>Fungi incertae sedis</taxon>
        <taxon>Olpidiomycota</taxon>
        <taxon>Olpidiomycotina</taxon>
        <taxon>Olpidiomycetes</taxon>
        <taxon>Olpidiales</taxon>
        <taxon>Olpidiaceae</taxon>
        <taxon>Olpidium</taxon>
    </lineage>
</organism>
<dbReference type="Pfam" id="PF00183">
    <property type="entry name" value="HSP90"/>
    <property type="match status" value="1"/>
</dbReference>
<feature type="compositionally biased region" description="Acidic residues" evidence="5">
    <location>
        <begin position="233"/>
        <end position="242"/>
    </location>
</feature>
<dbReference type="InterPro" id="IPR001404">
    <property type="entry name" value="Hsp90_fam"/>
</dbReference>
<reference evidence="7 8" key="1">
    <citation type="journal article" name="Sci. Rep.">
        <title>Genome-scale phylogenetic analyses confirm Olpidium as the closest living zoosporic fungus to the non-flagellated, terrestrial fungi.</title>
        <authorList>
            <person name="Chang Y."/>
            <person name="Rochon D."/>
            <person name="Sekimoto S."/>
            <person name="Wang Y."/>
            <person name="Chovatia M."/>
            <person name="Sandor L."/>
            <person name="Salamov A."/>
            <person name="Grigoriev I.V."/>
            <person name="Stajich J.E."/>
            <person name="Spatafora J.W."/>
        </authorList>
    </citation>
    <scope>NUCLEOTIDE SEQUENCE [LARGE SCALE GENOMIC DNA]</scope>
    <source>
        <strain evidence="7">S191</strain>
    </source>
</reference>
<dbReference type="SMART" id="SM00387">
    <property type="entry name" value="HATPase_c"/>
    <property type="match status" value="1"/>
</dbReference>
<keyword evidence="7" id="KW-0346">Stress response</keyword>
<dbReference type="InterPro" id="IPR020575">
    <property type="entry name" value="Hsp90_N"/>
</dbReference>
<dbReference type="GO" id="GO:0140662">
    <property type="term" value="F:ATP-dependent protein folding chaperone"/>
    <property type="evidence" value="ECO:0007669"/>
    <property type="project" value="InterPro"/>
</dbReference>
<dbReference type="AlphaFoldDB" id="A0A8H8DLC1"/>
<dbReference type="Proteomes" id="UP000673691">
    <property type="component" value="Unassembled WGS sequence"/>
</dbReference>
<dbReference type="CDD" id="cd16927">
    <property type="entry name" value="HATPase_Hsp90-like"/>
    <property type="match status" value="1"/>
</dbReference>
<comment type="similarity">
    <text evidence="1">Belongs to the heat shock protein 90 family.</text>
</comment>
<dbReference type="GO" id="GO:0016887">
    <property type="term" value="F:ATP hydrolysis activity"/>
    <property type="evidence" value="ECO:0007669"/>
    <property type="project" value="InterPro"/>
</dbReference>
<dbReference type="InterPro" id="IPR020568">
    <property type="entry name" value="Ribosomal_Su5_D2-typ_SF"/>
</dbReference>